<protein>
    <recommendedName>
        <fullName evidence="14">THAP-type domain-containing protein</fullName>
    </recommendedName>
</protein>
<dbReference type="Pfam" id="PF21787">
    <property type="entry name" value="TNP-like_RNaseH_N"/>
    <property type="match status" value="1"/>
</dbReference>
<dbReference type="OrthoDB" id="7701481at2759"/>
<evidence type="ECO:0000256" key="1">
    <source>
        <dbReference type="ARBA" id="ARBA00004642"/>
    </source>
</evidence>
<dbReference type="GO" id="GO:0043565">
    <property type="term" value="F:sequence-specific DNA binding"/>
    <property type="evidence" value="ECO:0007669"/>
    <property type="project" value="InterPro"/>
</dbReference>
<dbReference type="InterPro" id="IPR048365">
    <property type="entry name" value="TNP-like_RNaseH_N"/>
</dbReference>
<evidence type="ECO:0000313" key="15">
    <source>
        <dbReference type="EMBL" id="RLU21441.1"/>
    </source>
</evidence>
<dbReference type="AlphaFoldDB" id="A0A3L8DM35"/>
<dbReference type="SUPFAM" id="SSF57716">
    <property type="entry name" value="Glucocorticoid receptor-like (DNA-binding domain)"/>
    <property type="match status" value="1"/>
</dbReference>
<dbReference type="InterPro" id="IPR006612">
    <property type="entry name" value="THAP_Znf"/>
</dbReference>
<dbReference type="InterPro" id="IPR048367">
    <property type="entry name" value="TNP-like_RNaseH_C"/>
</dbReference>
<keyword evidence="5" id="KW-0862">Zinc</keyword>
<evidence type="ECO:0000256" key="2">
    <source>
        <dbReference type="ARBA" id="ARBA00006177"/>
    </source>
</evidence>
<keyword evidence="8 12" id="KW-0238">DNA-binding</keyword>
<proteinExistence type="inferred from homology"/>
<dbReference type="EMBL" id="QOIP01000006">
    <property type="protein sequence ID" value="RLU21441.1"/>
    <property type="molecule type" value="Genomic_DNA"/>
</dbReference>
<evidence type="ECO:0000256" key="4">
    <source>
        <dbReference type="ARBA" id="ARBA00022771"/>
    </source>
</evidence>
<dbReference type="GO" id="GO:0008270">
    <property type="term" value="F:zinc ion binding"/>
    <property type="evidence" value="ECO:0007669"/>
    <property type="project" value="UniProtKB-KW"/>
</dbReference>
<dbReference type="PROSITE" id="PS50950">
    <property type="entry name" value="ZF_THAP"/>
    <property type="match status" value="1"/>
</dbReference>
<keyword evidence="11" id="KW-0131">Cell cycle</keyword>
<feature type="compositionally biased region" description="Low complexity" evidence="13">
    <location>
        <begin position="83"/>
        <end position="115"/>
    </location>
</feature>
<evidence type="ECO:0000256" key="8">
    <source>
        <dbReference type="ARBA" id="ARBA00023125"/>
    </source>
</evidence>
<evidence type="ECO:0000256" key="13">
    <source>
        <dbReference type="SAM" id="MobiDB-lite"/>
    </source>
</evidence>
<accession>A0A3L8DM35</accession>
<dbReference type="Pfam" id="PF05485">
    <property type="entry name" value="THAP"/>
    <property type="match status" value="1"/>
</dbReference>
<comment type="caution">
    <text evidence="15">The sequence shown here is derived from an EMBL/GenBank/DDBJ whole genome shotgun (WGS) entry which is preliminary data.</text>
</comment>
<comment type="subcellular location">
    <subcellularLocation>
        <location evidence="1">Nucleus</location>
        <location evidence="1">Nucleoplasm</location>
    </subcellularLocation>
</comment>
<dbReference type="PANTHER" id="PTHR46600">
    <property type="entry name" value="THAP DOMAIN-CONTAINING"/>
    <property type="match status" value="1"/>
</dbReference>
<evidence type="ECO:0000256" key="7">
    <source>
        <dbReference type="ARBA" id="ARBA00023054"/>
    </source>
</evidence>
<keyword evidence="6" id="KW-0805">Transcription regulation</keyword>
<dbReference type="GO" id="GO:0005654">
    <property type="term" value="C:nucleoplasm"/>
    <property type="evidence" value="ECO:0007669"/>
    <property type="project" value="UniProtKB-SubCell"/>
</dbReference>
<dbReference type="Pfam" id="PF21789">
    <property type="entry name" value="TNP-like_RNaseH_C"/>
    <property type="match status" value="1"/>
</dbReference>
<feature type="domain" description="THAP-type" evidence="14">
    <location>
        <begin position="1"/>
        <end position="85"/>
    </location>
</feature>
<evidence type="ECO:0000256" key="11">
    <source>
        <dbReference type="ARBA" id="ARBA00023306"/>
    </source>
</evidence>
<evidence type="ECO:0000259" key="14">
    <source>
        <dbReference type="PROSITE" id="PS50950"/>
    </source>
</evidence>
<feature type="region of interest" description="Disordered" evidence="13">
    <location>
        <begin position="83"/>
        <end position="121"/>
    </location>
</feature>
<evidence type="ECO:0000256" key="3">
    <source>
        <dbReference type="ARBA" id="ARBA00022723"/>
    </source>
</evidence>
<keyword evidence="3" id="KW-0479">Metal-binding</keyword>
<evidence type="ECO:0000256" key="9">
    <source>
        <dbReference type="ARBA" id="ARBA00023163"/>
    </source>
</evidence>
<evidence type="ECO:0000256" key="10">
    <source>
        <dbReference type="ARBA" id="ARBA00023242"/>
    </source>
</evidence>
<evidence type="ECO:0000256" key="5">
    <source>
        <dbReference type="ARBA" id="ARBA00022833"/>
    </source>
</evidence>
<dbReference type="InterPro" id="IPR026516">
    <property type="entry name" value="THAP1/10"/>
</dbReference>
<keyword evidence="4 12" id="KW-0863">Zinc-finger</keyword>
<keyword evidence="7" id="KW-0175">Coiled coil</keyword>
<dbReference type="SMART" id="SM00980">
    <property type="entry name" value="THAP"/>
    <property type="match status" value="1"/>
</dbReference>
<organism evidence="15">
    <name type="scientific">Ooceraea biroi</name>
    <name type="common">Clonal raider ant</name>
    <name type="synonym">Cerapachys biroi</name>
    <dbReference type="NCBI Taxonomy" id="2015173"/>
    <lineage>
        <taxon>Eukaryota</taxon>
        <taxon>Metazoa</taxon>
        <taxon>Ecdysozoa</taxon>
        <taxon>Arthropoda</taxon>
        <taxon>Hexapoda</taxon>
        <taxon>Insecta</taxon>
        <taxon>Pterygota</taxon>
        <taxon>Neoptera</taxon>
        <taxon>Endopterygota</taxon>
        <taxon>Hymenoptera</taxon>
        <taxon>Apocrita</taxon>
        <taxon>Aculeata</taxon>
        <taxon>Formicoidea</taxon>
        <taxon>Formicidae</taxon>
        <taxon>Dorylinae</taxon>
        <taxon>Ooceraea</taxon>
    </lineage>
</organism>
<evidence type="ECO:0000256" key="12">
    <source>
        <dbReference type="PROSITE-ProRule" id="PRU00309"/>
    </source>
</evidence>
<dbReference type="PANTHER" id="PTHR46600:SF1">
    <property type="entry name" value="THAP DOMAIN-CONTAINING PROTEIN 1"/>
    <property type="match status" value="1"/>
</dbReference>
<comment type="similarity">
    <text evidence="2">Belongs to the THAP1 family.</text>
</comment>
<evidence type="ECO:0000256" key="6">
    <source>
        <dbReference type="ARBA" id="ARBA00023015"/>
    </source>
</evidence>
<name>A0A3L8DM35_OOCBI</name>
<sequence length="964" mass="111247">MGRHCCVKGCTTGVNLPSHIFPKDVILLNKWKKAIFGEGYSENIQGLTDEQLRKCVVCYKHFADSDYVETYRLRRLKAGVIPSLHLPNHSNNNSEVNDNDSETSNSKNSSNNANNAEHHIKNVTTEVISTRMEVTTKKDPTVEKIEGIGAMREEQSVREVSQSMKNLLNGNSSVSSPSESELQFQEPRFSGLRHLEPPELVKLGTQEPILPEAKLAEARSPKSGSFLPKNSTHSLLELHNLLQGKYFHKFTPKIWNLYKLCCILKKKQEAVAKRQLTFCERVRQAKKYGKSPAIEKLLSSLTPIQRTFLQMQMKATKYAPKDRRFTLDEKIAALSIMKQSSKCYQYLTQVFNLPSTCTLQSILQTVNIHPGPIPFVNRRLKKRVKLMKEREKVCFVTWDEMLLQPHLDYDTRKKHILGFEDFGKMRCARFADHALVFMVHGIQSGWKFPLAYYFCDGAAQTDQLVEWIKTVAKIIIDSGLHLVALICNDGKRNITAVNKLKLESAKLKSKREQLYYGNITVNEQDIIPLYDPPHLIKGIRNNLLNGDLEFDRAEGEEQKYASWEIIEQAYHMDLTHNVYRLMPKITADHVIKNRVKIKKVKTATQVLSMTMGGFIHHHTKLEDLLLLAGCVNTINGPLKMPKKKGRDTAEIIFFFDQLFDSVNGHTLRPEKLLRVAVSYNSSHLEFWETAIKKLRRMRFIDSKDKSPLRDSTVLKNWIYTIKGFRKLWIILKKYQFKYLKPRILNQDSLRHFFGQIKSLSKRYGNPTCAEFESSFKILLINNLSSPRTVGNHSQNKMDGPLLFTLKRLIYRAQRMNDNGMRENLQISDMEIDKPLDTTHNYINICNSIAARILNDSRIKGCNICKNLLTSTVKSDLISNEHLLKMFKDADNILRQRMSSVCYMHHTALMLETELYMQMDLLWLNCQQHNSFLKELVISYIIVFYIYKWCDGINDILTGEHDNLS</sequence>
<reference evidence="15" key="1">
    <citation type="journal article" date="2018" name="Genome Res.">
        <title>The genomic architecture and molecular evolution of ant odorant receptors.</title>
        <authorList>
            <person name="McKenzie S.K."/>
            <person name="Kronauer D.J.C."/>
        </authorList>
    </citation>
    <scope>NUCLEOTIDE SEQUENCE [LARGE SCALE GENOMIC DNA]</scope>
    <source>
        <strain evidence="15">Clonal line C1</strain>
    </source>
</reference>
<reference evidence="15" key="2">
    <citation type="submission" date="2018-07" db="EMBL/GenBank/DDBJ databases">
        <authorList>
            <person name="Mckenzie S.K."/>
            <person name="Kronauer D.J.C."/>
        </authorList>
    </citation>
    <scope>NUCLEOTIDE SEQUENCE</scope>
    <source>
        <strain evidence="15">Clonal line C1</strain>
    </source>
</reference>
<keyword evidence="9" id="KW-0804">Transcription</keyword>
<keyword evidence="10" id="KW-0539">Nucleus</keyword>
<gene>
    <name evidence="15" type="ORF">DMN91_005814</name>
</gene>
<dbReference type="Proteomes" id="UP000279307">
    <property type="component" value="Chromosome 6"/>
</dbReference>